<keyword evidence="1" id="KW-1133">Transmembrane helix</keyword>
<gene>
    <name evidence="2" type="ORF">WOLCODRAFT_166509</name>
</gene>
<evidence type="ECO:0000256" key="1">
    <source>
        <dbReference type="SAM" id="Phobius"/>
    </source>
</evidence>
<keyword evidence="1" id="KW-0472">Membrane</keyword>
<dbReference type="EMBL" id="KB467865">
    <property type="protein sequence ID" value="PCH35832.1"/>
    <property type="molecule type" value="Genomic_DNA"/>
</dbReference>
<name>A0A2H3J0R7_WOLCO</name>
<feature type="transmembrane region" description="Helical" evidence="1">
    <location>
        <begin position="16"/>
        <end position="42"/>
    </location>
</feature>
<sequence>MCVVRPPRPHILQLSALALAAFVLYTTPLLFHPFALVSIVSLPLMRSSCPPRAYANVSCVPRATAPASAAHADLSRQEEDVLARVLVLLRTDRDGSWTAFSTAAGLVEDLVKSGG</sequence>
<accession>A0A2H3J0R7</accession>
<dbReference type="Proteomes" id="UP000218811">
    <property type="component" value="Unassembled WGS sequence"/>
</dbReference>
<organism evidence="2 3">
    <name type="scientific">Wolfiporia cocos (strain MD-104)</name>
    <name type="common">Brown rot fungus</name>
    <dbReference type="NCBI Taxonomy" id="742152"/>
    <lineage>
        <taxon>Eukaryota</taxon>
        <taxon>Fungi</taxon>
        <taxon>Dikarya</taxon>
        <taxon>Basidiomycota</taxon>
        <taxon>Agaricomycotina</taxon>
        <taxon>Agaricomycetes</taxon>
        <taxon>Polyporales</taxon>
        <taxon>Phaeolaceae</taxon>
        <taxon>Wolfiporia</taxon>
    </lineage>
</organism>
<evidence type="ECO:0000313" key="2">
    <source>
        <dbReference type="EMBL" id="PCH35832.1"/>
    </source>
</evidence>
<reference evidence="2 3" key="1">
    <citation type="journal article" date="2012" name="Science">
        <title>The Paleozoic origin of enzymatic lignin decomposition reconstructed from 31 fungal genomes.</title>
        <authorList>
            <person name="Floudas D."/>
            <person name="Binder M."/>
            <person name="Riley R."/>
            <person name="Barry K."/>
            <person name="Blanchette R.A."/>
            <person name="Henrissat B."/>
            <person name="Martinez A.T."/>
            <person name="Otillar R."/>
            <person name="Spatafora J.W."/>
            <person name="Yadav J.S."/>
            <person name="Aerts A."/>
            <person name="Benoit I."/>
            <person name="Boyd A."/>
            <person name="Carlson A."/>
            <person name="Copeland A."/>
            <person name="Coutinho P.M."/>
            <person name="de Vries R.P."/>
            <person name="Ferreira P."/>
            <person name="Findley K."/>
            <person name="Foster B."/>
            <person name="Gaskell J."/>
            <person name="Glotzer D."/>
            <person name="Gorecki P."/>
            <person name="Heitman J."/>
            <person name="Hesse C."/>
            <person name="Hori C."/>
            <person name="Igarashi K."/>
            <person name="Jurgens J.A."/>
            <person name="Kallen N."/>
            <person name="Kersten P."/>
            <person name="Kohler A."/>
            <person name="Kuees U."/>
            <person name="Kumar T.K.A."/>
            <person name="Kuo A."/>
            <person name="LaButti K."/>
            <person name="Larrondo L.F."/>
            <person name="Lindquist E."/>
            <person name="Ling A."/>
            <person name="Lombard V."/>
            <person name="Lucas S."/>
            <person name="Lundell T."/>
            <person name="Martin R."/>
            <person name="McLaughlin D.J."/>
            <person name="Morgenstern I."/>
            <person name="Morin E."/>
            <person name="Murat C."/>
            <person name="Nagy L.G."/>
            <person name="Nolan M."/>
            <person name="Ohm R.A."/>
            <person name="Patyshakuliyeva A."/>
            <person name="Rokas A."/>
            <person name="Ruiz-Duenas F.J."/>
            <person name="Sabat G."/>
            <person name="Salamov A."/>
            <person name="Samejima M."/>
            <person name="Schmutz J."/>
            <person name="Slot J.C."/>
            <person name="St John F."/>
            <person name="Stenlid J."/>
            <person name="Sun H."/>
            <person name="Sun S."/>
            <person name="Syed K."/>
            <person name="Tsang A."/>
            <person name="Wiebenga A."/>
            <person name="Young D."/>
            <person name="Pisabarro A."/>
            <person name="Eastwood D.C."/>
            <person name="Martin F."/>
            <person name="Cullen D."/>
            <person name="Grigoriev I.V."/>
            <person name="Hibbett D.S."/>
        </authorList>
    </citation>
    <scope>NUCLEOTIDE SEQUENCE [LARGE SCALE GENOMIC DNA]</scope>
    <source>
        <strain evidence="2 3">MD-104</strain>
    </source>
</reference>
<dbReference type="AlphaFoldDB" id="A0A2H3J0R7"/>
<evidence type="ECO:0000313" key="3">
    <source>
        <dbReference type="Proteomes" id="UP000218811"/>
    </source>
</evidence>
<keyword evidence="3" id="KW-1185">Reference proteome</keyword>
<proteinExistence type="predicted"/>
<protein>
    <submittedName>
        <fullName evidence="2">Uncharacterized protein</fullName>
    </submittedName>
</protein>
<keyword evidence="1" id="KW-0812">Transmembrane</keyword>